<name>Q6H7A6_ORYSJ</name>
<gene>
    <name evidence="2" type="primary">P0415B12.33</name>
</gene>
<evidence type="ECO:0000256" key="1">
    <source>
        <dbReference type="SAM" id="MobiDB-lite"/>
    </source>
</evidence>
<dbReference type="EMBL" id="AP004772">
    <property type="protein sequence ID" value="BAD25393.1"/>
    <property type="molecule type" value="Genomic_DNA"/>
</dbReference>
<evidence type="ECO:0000313" key="2">
    <source>
        <dbReference type="EMBL" id="BAD25393.1"/>
    </source>
</evidence>
<dbReference type="AlphaFoldDB" id="Q6H7A6"/>
<proteinExistence type="predicted"/>
<organism evidence="2 3">
    <name type="scientific">Oryza sativa subsp. japonica</name>
    <name type="common">Rice</name>
    <dbReference type="NCBI Taxonomy" id="39947"/>
    <lineage>
        <taxon>Eukaryota</taxon>
        <taxon>Viridiplantae</taxon>
        <taxon>Streptophyta</taxon>
        <taxon>Embryophyta</taxon>
        <taxon>Tracheophyta</taxon>
        <taxon>Spermatophyta</taxon>
        <taxon>Magnoliopsida</taxon>
        <taxon>Liliopsida</taxon>
        <taxon>Poales</taxon>
        <taxon>Poaceae</taxon>
        <taxon>BOP clade</taxon>
        <taxon>Oryzoideae</taxon>
        <taxon>Oryzeae</taxon>
        <taxon>Oryzinae</taxon>
        <taxon>Oryza</taxon>
        <taxon>Oryza sativa</taxon>
    </lineage>
</organism>
<evidence type="ECO:0000313" key="3">
    <source>
        <dbReference type="Proteomes" id="UP000000763"/>
    </source>
</evidence>
<reference evidence="3" key="2">
    <citation type="journal article" date="2008" name="Nucleic Acids Res.">
        <title>The rice annotation project database (RAP-DB): 2008 update.</title>
        <authorList>
            <consortium name="The rice annotation project (RAP)"/>
        </authorList>
    </citation>
    <scope>GENOME REANNOTATION</scope>
    <source>
        <strain evidence="3">cv. Nipponbare</strain>
    </source>
</reference>
<reference evidence="3" key="1">
    <citation type="journal article" date="2005" name="Nature">
        <title>The map-based sequence of the rice genome.</title>
        <authorList>
            <consortium name="International rice genome sequencing project (IRGSP)"/>
            <person name="Matsumoto T."/>
            <person name="Wu J."/>
            <person name="Kanamori H."/>
            <person name="Katayose Y."/>
            <person name="Fujisawa M."/>
            <person name="Namiki N."/>
            <person name="Mizuno H."/>
            <person name="Yamamoto K."/>
            <person name="Antonio B.A."/>
            <person name="Baba T."/>
            <person name="Sakata K."/>
            <person name="Nagamura Y."/>
            <person name="Aoki H."/>
            <person name="Arikawa K."/>
            <person name="Arita K."/>
            <person name="Bito T."/>
            <person name="Chiden Y."/>
            <person name="Fujitsuka N."/>
            <person name="Fukunaka R."/>
            <person name="Hamada M."/>
            <person name="Harada C."/>
            <person name="Hayashi A."/>
            <person name="Hijishita S."/>
            <person name="Honda M."/>
            <person name="Hosokawa S."/>
            <person name="Ichikawa Y."/>
            <person name="Idonuma A."/>
            <person name="Iijima M."/>
            <person name="Ikeda M."/>
            <person name="Ikeno M."/>
            <person name="Ito K."/>
            <person name="Ito S."/>
            <person name="Ito T."/>
            <person name="Ito Y."/>
            <person name="Ito Y."/>
            <person name="Iwabuchi A."/>
            <person name="Kamiya K."/>
            <person name="Karasawa W."/>
            <person name="Kurita K."/>
            <person name="Katagiri S."/>
            <person name="Kikuta A."/>
            <person name="Kobayashi H."/>
            <person name="Kobayashi N."/>
            <person name="Machita K."/>
            <person name="Maehara T."/>
            <person name="Masukawa M."/>
            <person name="Mizubayashi T."/>
            <person name="Mukai Y."/>
            <person name="Nagasaki H."/>
            <person name="Nagata Y."/>
            <person name="Naito S."/>
            <person name="Nakashima M."/>
            <person name="Nakama Y."/>
            <person name="Nakamichi Y."/>
            <person name="Nakamura M."/>
            <person name="Meguro A."/>
            <person name="Negishi M."/>
            <person name="Ohta I."/>
            <person name="Ohta T."/>
            <person name="Okamoto M."/>
            <person name="Ono N."/>
            <person name="Saji S."/>
            <person name="Sakaguchi M."/>
            <person name="Sakai K."/>
            <person name="Shibata M."/>
            <person name="Shimokawa T."/>
            <person name="Song J."/>
            <person name="Takazaki Y."/>
            <person name="Terasawa K."/>
            <person name="Tsugane M."/>
            <person name="Tsuji K."/>
            <person name="Ueda S."/>
            <person name="Waki K."/>
            <person name="Yamagata H."/>
            <person name="Yamamoto M."/>
            <person name="Yamamoto S."/>
            <person name="Yamane H."/>
            <person name="Yoshiki S."/>
            <person name="Yoshihara R."/>
            <person name="Yukawa K."/>
            <person name="Zhong H."/>
            <person name="Yano M."/>
            <person name="Yuan Q."/>
            <person name="Ouyang S."/>
            <person name="Liu J."/>
            <person name="Jones K.M."/>
            <person name="Gansberger K."/>
            <person name="Moffat K."/>
            <person name="Hill J."/>
            <person name="Bera J."/>
            <person name="Fadrosh D."/>
            <person name="Jin S."/>
            <person name="Johri S."/>
            <person name="Kim M."/>
            <person name="Overton L."/>
            <person name="Reardon M."/>
            <person name="Tsitrin T."/>
            <person name="Vuong H."/>
            <person name="Weaver B."/>
            <person name="Ciecko A."/>
            <person name="Tallon L."/>
            <person name="Jackson J."/>
            <person name="Pai G."/>
            <person name="Aken S.V."/>
            <person name="Utterback T."/>
            <person name="Reidmuller S."/>
            <person name="Feldblyum T."/>
            <person name="Hsiao J."/>
            <person name="Zismann V."/>
            <person name="Iobst S."/>
            <person name="de Vazeille A.R."/>
            <person name="Buell C.R."/>
            <person name="Ying K."/>
            <person name="Li Y."/>
            <person name="Lu T."/>
            <person name="Huang Y."/>
            <person name="Zhao Q."/>
            <person name="Feng Q."/>
            <person name="Zhang L."/>
            <person name="Zhu J."/>
            <person name="Weng Q."/>
            <person name="Mu J."/>
            <person name="Lu Y."/>
            <person name="Fan D."/>
            <person name="Liu Y."/>
            <person name="Guan J."/>
            <person name="Zhang Y."/>
            <person name="Yu S."/>
            <person name="Liu X."/>
            <person name="Zhang Y."/>
            <person name="Hong G."/>
            <person name="Han B."/>
            <person name="Choisne N."/>
            <person name="Demange N."/>
            <person name="Orjeda G."/>
            <person name="Samain S."/>
            <person name="Cattolico L."/>
            <person name="Pelletier E."/>
            <person name="Couloux A."/>
            <person name="Segurens B."/>
            <person name="Wincker P."/>
            <person name="D'Hont A."/>
            <person name="Scarpelli C."/>
            <person name="Weissenbach J."/>
            <person name="Salanoubat M."/>
            <person name="Quetier F."/>
            <person name="Yu Y."/>
            <person name="Kim H.R."/>
            <person name="Rambo T."/>
            <person name="Currie J."/>
            <person name="Collura K."/>
            <person name="Luo M."/>
            <person name="Yang T."/>
            <person name="Ammiraju J.S.S."/>
            <person name="Engler F."/>
            <person name="Soderlund C."/>
            <person name="Wing R.A."/>
            <person name="Palmer L.E."/>
            <person name="de la Bastide M."/>
            <person name="Spiegel L."/>
            <person name="Nascimento L."/>
            <person name="Zutavern T."/>
            <person name="O'Shaughnessy A."/>
            <person name="Dike S."/>
            <person name="Dedhia N."/>
            <person name="Preston R."/>
            <person name="Balija V."/>
            <person name="McCombie W.R."/>
            <person name="Chow T."/>
            <person name="Chen H."/>
            <person name="Chung M."/>
            <person name="Chen C."/>
            <person name="Shaw J."/>
            <person name="Wu H."/>
            <person name="Hsiao K."/>
            <person name="Chao Y."/>
            <person name="Chu M."/>
            <person name="Cheng C."/>
            <person name="Hour A."/>
            <person name="Lee P."/>
            <person name="Lin S."/>
            <person name="Lin Y."/>
            <person name="Liou J."/>
            <person name="Liu S."/>
            <person name="Hsing Y."/>
            <person name="Raghuvanshi S."/>
            <person name="Mohanty A."/>
            <person name="Bharti A.K."/>
            <person name="Gaur A."/>
            <person name="Gupta V."/>
            <person name="Kumar D."/>
            <person name="Ravi V."/>
            <person name="Vij S."/>
            <person name="Kapur A."/>
            <person name="Khurana P."/>
            <person name="Khurana P."/>
            <person name="Khurana J.P."/>
            <person name="Tyagi A.K."/>
            <person name="Gaikwad K."/>
            <person name="Singh A."/>
            <person name="Dalal V."/>
            <person name="Srivastava S."/>
            <person name="Dixit A."/>
            <person name="Pal A.K."/>
            <person name="Ghazi I.A."/>
            <person name="Yadav M."/>
            <person name="Pandit A."/>
            <person name="Bhargava A."/>
            <person name="Sureshbabu K."/>
            <person name="Batra K."/>
            <person name="Sharma T.R."/>
            <person name="Mohapatra T."/>
            <person name="Singh N.K."/>
            <person name="Messing J."/>
            <person name="Nelson A.B."/>
            <person name="Fuks G."/>
            <person name="Kavchok S."/>
            <person name="Keizer G."/>
            <person name="Linton E."/>
            <person name="Llaca V."/>
            <person name="Song R."/>
            <person name="Tanyolac B."/>
            <person name="Young S."/>
            <person name="Ho-Il K."/>
            <person name="Hahn J.H."/>
            <person name="Sangsakoo G."/>
            <person name="Vanavichit A."/>
            <person name="de Mattos Luiz.A.T."/>
            <person name="Zimmer P.D."/>
            <person name="Malone G."/>
            <person name="Dellagostin O."/>
            <person name="de Oliveira A.C."/>
            <person name="Bevan M."/>
            <person name="Bancroft I."/>
            <person name="Minx P."/>
            <person name="Cordum H."/>
            <person name="Wilson R."/>
            <person name="Cheng Z."/>
            <person name="Jin W."/>
            <person name="Jiang J."/>
            <person name="Leong S.A."/>
            <person name="Iwama H."/>
            <person name="Gojobori T."/>
            <person name="Itoh T."/>
            <person name="Niimura Y."/>
            <person name="Fujii Y."/>
            <person name="Habara T."/>
            <person name="Sakai H."/>
            <person name="Sato Y."/>
            <person name="Wilson G."/>
            <person name="Kumar K."/>
            <person name="McCouch S."/>
            <person name="Juretic N."/>
            <person name="Hoen D."/>
            <person name="Wright S."/>
            <person name="Bruskiewich R."/>
            <person name="Bureau T."/>
            <person name="Miyao A."/>
            <person name="Hirochika H."/>
            <person name="Nishikawa T."/>
            <person name="Kadowaki K."/>
            <person name="Sugiura M."/>
            <person name="Burr B."/>
            <person name="Sasaki T."/>
        </authorList>
    </citation>
    <scope>NUCLEOTIDE SEQUENCE [LARGE SCALE GENOMIC DNA]</scope>
    <source>
        <strain evidence="3">cv. Nipponbare</strain>
    </source>
</reference>
<sequence length="51" mass="5244">MELGCLVRANIAANDDAHACALQQEDDDDSGGRAAERQGGHGVSAAVYASR</sequence>
<dbReference type="Proteomes" id="UP000000763">
    <property type="component" value="Chromosome 2"/>
</dbReference>
<protein>
    <submittedName>
        <fullName evidence="2">Uncharacterized protein</fullName>
    </submittedName>
</protein>
<feature type="compositionally biased region" description="Basic and acidic residues" evidence="1">
    <location>
        <begin position="30"/>
        <end position="39"/>
    </location>
</feature>
<accession>Q6H7A6</accession>
<feature type="region of interest" description="Disordered" evidence="1">
    <location>
        <begin position="23"/>
        <end position="51"/>
    </location>
</feature>